<evidence type="ECO:0000313" key="1">
    <source>
        <dbReference type="EMBL" id="KAF2463740.1"/>
    </source>
</evidence>
<protein>
    <submittedName>
        <fullName evidence="1">Uncharacterized protein</fullName>
    </submittedName>
</protein>
<organism evidence="1 2">
    <name type="scientific">Lindgomyces ingoldianus</name>
    <dbReference type="NCBI Taxonomy" id="673940"/>
    <lineage>
        <taxon>Eukaryota</taxon>
        <taxon>Fungi</taxon>
        <taxon>Dikarya</taxon>
        <taxon>Ascomycota</taxon>
        <taxon>Pezizomycotina</taxon>
        <taxon>Dothideomycetes</taxon>
        <taxon>Pleosporomycetidae</taxon>
        <taxon>Pleosporales</taxon>
        <taxon>Lindgomycetaceae</taxon>
        <taxon>Lindgomyces</taxon>
    </lineage>
</organism>
<evidence type="ECO:0000313" key="2">
    <source>
        <dbReference type="Proteomes" id="UP000799755"/>
    </source>
</evidence>
<name>A0ACB6QA23_9PLEO</name>
<accession>A0ACB6QA23</accession>
<gene>
    <name evidence="1" type="ORF">BDR25DRAFT_307620</name>
</gene>
<reference evidence="1" key="1">
    <citation type="journal article" date="2020" name="Stud. Mycol.">
        <title>101 Dothideomycetes genomes: a test case for predicting lifestyles and emergence of pathogens.</title>
        <authorList>
            <person name="Haridas S."/>
            <person name="Albert R."/>
            <person name="Binder M."/>
            <person name="Bloem J."/>
            <person name="Labutti K."/>
            <person name="Salamov A."/>
            <person name="Andreopoulos B."/>
            <person name="Baker S."/>
            <person name="Barry K."/>
            <person name="Bills G."/>
            <person name="Bluhm B."/>
            <person name="Cannon C."/>
            <person name="Castanera R."/>
            <person name="Culley D."/>
            <person name="Daum C."/>
            <person name="Ezra D."/>
            <person name="Gonzalez J."/>
            <person name="Henrissat B."/>
            <person name="Kuo A."/>
            <person name="Liang C."/>
            <person name="Lipzen A."/>
            <person name="Lutzoni F."/>
            <person name="Magnuson J."/>
            <person name="Mondo S."/>
            <person name="Nolan M."/>
            <person name="Ohm R."/>
            <person name="Pangilinan J."/>
            <person name="Park H.-J."/>
            <person name="Ramirez L."/>
            <person name="Alfaro M."/>
            <person name="Sun H."/>
            <person name="Tritt A."/>
            <person name="Yoshinaga Y."/>
            <person name="Zwiers L.-H."/>
            <person name="Turgeon B."/>
            <person name="Goodwin S."/>
            <person name="Spatafora J."/>
            <person name="Crous P."/>
            <person name="Grigoriev I."/>
        </authorList>
    </citation>
    <scope>NUCLEOTIDE SEQUENCE</scope>
    <source>
        <strain evidence="1">ATCC 200398</strain>
    </source>
</reference>
<proteinExistence type="predicted"/>
<sequence>MEKATILEYTFNEKVINDAEGVFPIILPPDAEIGSGPGSSRSVHLGPSGGFQADISKVPCGDVSKFHVNIIFNLNDEFDGRQVLAECEKIPFTLELIGGGGSVRLVGSVCSVTVDWRSTESWHSNIRSGIWHSADLIYDGETLTLFLDRRIVAYHSFGAAGQLSIEPAARSLLIGGQDGTAFDGKIASFKLSREIPYDLQCLANHLRTTPEWHITTKLEMFRNIFDLGLPTAPVTKLTYLNSWWQTYTHGAVMYHSGTAFEMHGEVLACYNKLPKSTKQSLGYLISDEQPTNTPPGRKSVFQGGAIYFSLGTGAHAVVGELYHAFEATGETQIWGFPIDAALPANGGLLQQFQKATWYFQHGAKHAHEVHGEILQSFVRSGGLGRWGYPVSNEMVVHTNSVRRDVRRSEFEHGSLYWSAATGAHAIQGHIRKKWMELGGAEMCFVQELGLPKTEEMEVPNTDGAVMQGFEQGVIMCHGAEAVIVVYPFKIFLKSLKTAASERGGNDVYFTAMVNNGEETVFCRRYPEDNSFPRAEEVEVGVELPVLIKPEPEIPVVLTVDVWDHGDVGEHVHLGKWVQKLDASNAWGIARNGRLEGRVDKVSKIVAEIRPTVEYLYH</sequence>
<dbReference type="EMBL" id="MU003547">
    <property type="protein sequence ID" value="KAF2463740.1"/>
    <property type="molecule type" value="Genomic_DNA"/>
</dbReference>
<keyword evidence="2" id="KW-1185">Reference proteome</keyword>
<comment type="caution">
    <text evidence="1">The sequence shown here is derived from an EMBL/GenBank/DDBJ whole genome shotgun (WGS) entry which is preliminary data.</text>
</comment>
<dbReference type="Proteomes" id="UP000799755">
    <property type="component" value="Unassembled WGS sequence"/>
</dbReference>